<evidence type="ECO:0000313" key="3">
    <source>
        <dbReference type="Proteomes" id="UP000244193"/>
    </source>
</evidence>
<evidence type="ECO:0000313" key="2">
    <source>
        <dbReference type="EMBL" id="AWA31127.1"/>
    </source>
</evidence>
<dbReference type="Proteomes" id="UP000244193">
    <property type="component" value="Chromosome"/>
</dbReference>
<dbReference type="EMBL" id="CP028811">
    <property type="protein sequence ID" value="AWA31127.1"/>
    <property type="molecule type" value="Genomic_DNA"/>
</dbReference>
<accession>A0A2S0RGQ6</accession>
<evidence type="ECO:0000259" key="1">
    <source>
        <dbReference type="Pfam" id="PF22016"/>
    </source>
</evidence>
<dbReference type="InterPro" id="IPR053864">
    <property type="entry name" value="DUF6933"/>
</dbReference>
<proteinExistence type="predicted"/>
<protein>
    <recommendedName>
        <fullName evidence="1">DUF6933 domain-containing protein</fullName>
    </recommendedName>
</protein>
<dbReference type="AlphaFoldDB" id="A0A2S0RGQ6"/>
<feature type="domain" description="DUF6933" evidence="1">
    <location>
        <begin position="4"/>
        <end position="159"/>
    </location>
</feature>
<dbReference type="Pfam" id="PF22016">
    <property type="entry name" value="DUF6933"/>
    <property type="match status" value="1"/>
</dbReference>
<gene>
    <name evidence="2" type="ORF">HYN48_14075</name>
</gene>
<dbReference type="RefSeq" id="WP_108372818.1">
    <property type="nucleotide sequence ID" value="NZ_CP028811.1"/>
</dbReference>
<keyword evidence="3" id="KW-1185">Reference proteome</keyword>
<organism evidence="2 3">
    <name type="scientific">Flavobacterium magnum</name>
    <dbReference type="NCBI Taxonomy" id="2162713"/>
    <lineage>
        <taxon>Bacteria</taxon>
        <taxon>Pseudomonadati</taxon>
        <taxon>Bacteroidota</taxon>
        <taxon>Flavobacteriia</taxon>
        <taxon>Flavobacteriales</taxon>
        <taxon>Flavobacteriaceae</taxon>
        <taxon>Flavobacterium</taxon>
    </lineage>
</organism>
<dbReference type="KEGG" id="fmg:HYN48_14075"/>
<sequence>MINVFCSLKLAKLLDIQKTVNVNVNFESDWNAHLFSVAGKKWIIFVNKKTLFSFIIMDVLKKDLNNLSILFTEMLIKQLEREFILTSKYENYLREYDQIANICTTDNDRKIMGSLNDFVYHTKACYEDDKNVEKARNYALRYINEMPSKVLKFKTPREAMKEHIKNYG</sequence>
<reference evidence="2 3" key="1">
    <citation type="submission" date="2018-04" db="EMBL/GenBank/DDBJ databases">
        <title>Genome sequencing of Flavobacterium sp. HYN0048.</title>
        <authorList>
            <person name="Yi H."/>
            <person name="Baek C."/>
        </authorList>
    </citation>
    <scope>NUCLEOTIDE SEQUENCE [LARGE SCALE GENOMIC DNA]</scope>
    <source>
        <strain evidence="2 3">HYN0048</strain>
    </source>
</reference>
<name>A0A2S0RGQ6_9FLAO</name>
<dbReference type="OrthoDB" id="822841at2"/>